<evidence type="ECO:0000256" key="4">
    <source>
        <dbReference type="PROSITE-ProRule" id="PRU00433"/>
    </source>
</evidence>
<evidence type="ECO:0000259" key="6">
    <source>
        <dbReference type="PROSITE" id="PS51007"/>
    </source>
</evidence>
<evidence type="ECO:0000256" key="1">
    <source>
        <dbReference type="ARBA" id="ARBA00022617"/>
    </source>
</evidence>
<dbReference type="PROSITE" id="PS51007">
    <property type="entry name" value="CYTC"/>
    <property type="match status" value="1"/>
</dbReference>
<keyword evidence="10" id="KW-1185">Reference proteome</keyword>
<dbReference type="Gene3D" id="1.10.760.10">
    <property type="entry name" value="Cytochrome c-like domain"/>
    <property type="match status" value="1"/>
</dbReference>
<evidence type="ECO:0000313" key="9">
    <source>
        <dbReference type="Proteomes" id="UP000521676"/>
    </source>
</evidence>
<proteinExistence type="predicted"/>
<dbReference type="RefSeq" id="WP_341469904.1">
    <property type="nucleotide sequence ID" value="NZ_CP128400.1"/>
</dbReference>
<accession>A0A8T7M7H3</accession>
<feature type="transmembrane region" description="Helical" evidence="5">
    <location>
        <begin position="20"/>
        <end position="41"/>
    </location>
</feature>
<dbReference type="EMBL" id="JACATZ010000003">
    <property type="protein sequence ID" value="NWJ48059.1"/>
    <property type="molecule type" value="Genomic_DNA"/>
</dbReference>
<name>A0A8T7M7H3_9CHLR</name>
<dbReference type="GO" id="GO:0009055">
    <property type="term" value="F:electron transfer activity"/>
    <property type="evidence" value="ECO:0007669"/>
    <property type="project" value="InterPro"/>
</dbReference>
<feature type="domain" description="Cytochrome c" evidence="6">
    <location>
        <begin position="57"/>
        <end position="132"/>
    </location>
</feature>
<evidence type="ECO:0000256" key="5">
    <source>
        <dbReference type="SAM" id="Phobius"/>
    </source>
</evidence>
<evidence type="ECO:0000313" key="10">
    <source>
        <dbReference type="Proteomes" id="UP001431572"/>
    </source>
</evidence>
<keyword evidence="2 4" id="KW-0479">Metal-binding</keyword>
<dbReference type="GO" id="GO:0020037">
    <property type="term" value="F:heme binding"/>
    <property type="evidence" value="ECO:0007669"/>
    <property type="project" value="InterPro"/>
</dbReference>
<reference evidence="7 9" key="1">
    <citation type="submission" date="2020-06" db="EMBL/GenBank/DDBJ databases">
        <title>Anoxygenic phototrophic Chloroflexota member uses a Type I reaction center.</title>
        <authorList>
            <person name="Tsuji J.M."/>
            <person name="Shaw N.A."/>
            <person name="Nagashima S."/>
            <person name="Venkiteswaran J."/>
            <person name="Schiff S.L."/>
            <person name="Hanada S."/>
            <person name="Tank M."/>
            <person name="Neufeld J.D."/>
        </authorList>
    </citation>
    <scope>NUCLEOTIDE SEQUENCE [LARGE SCALE GENOMIC DNA]</scope>
    <source>
        <strain evidence="7">L227-S17</strain>
    </source>
</reference>
<dbReference type="AlphaFoldDB" id="A0A8T7M7H3"/>
<evidence type="ECO:0000256" key="2">
    <source>
        <dbReference type="ARBA" id="ARBA00022723"/>
    </source>
</evidence>
<evidence type="ECO:0000256" key="3">
    <source>
        <dbReference type="ARBA" id="ARBA00023004"/>
    </source>
</evidence>
<evidence type="ECO:0000313" key="7">
    <source>
        <dbReference type="EMBL" id="NWJ48059.1"/>
    </source>
</evidence>
<dbReference type="Proteomes" id="UP000521676">
    <property type="component" value="Unassembled WGS sequence"/>
</dbReference>
<keyword evidence="1 4" id="KW-0349">Heme</keyword>
<dbReference type="InterPro" id="IPR036909">
    <property type="entry name" value="Cyt_c-like_dom_sf"/>
</dbReference>
<sequence>MSNEVKENNPSGDAQNGVSPVFFGLVLFGILLIAVFVMLLLTLNDTKETPAPANLDPIALQGKALFSQQGKCDVCHSAEGRKAGIGPRLSTLNLGDATIRNIIRNGREAMPANTVLSEDDITKIMAYMKALKLAAAGT</sequence>
<dbReference type="SUPFAM" id="SSF46626">
    <property type="entry name" value="Cytochrome c"/>
    <property type="match status" value="1"/>
</dbReference>
<dbReference type="GO" id="GO:0046872">
    <property type="term" value="F:metal ion binding"/>
    <property type="evidence" value="ECO:0007669"/>
    <property type="project" value="UniProtKB-KW"/>
</dbReference>
<dbReference type="InterPro" id="IPR009056">
    <property type="entry name" value="Cyt_c-like_dom"/>
</dbReference>
<organism evidence="7 9">
    <name type="scientific">Candidatus Chlorohelix allophototropha</name>
    <dbReference type="NCBI Taxonomy" id="3003348"/>
    <lineage>
        <taxon>Bacteria</taxon>
        <taxon>Bacillati</taxon>
        <taxon>Chloroflexota</taxon>
        <taxon>Chloroflexia</taxon>
        <taxon>Candidatus Chloroheliales</taxon>
        <taxon>Candidatus Chloroheliaceae</taxon>
        <taxon>Candidatus Chlorohelix</taxon>
    </lineage>
</organism>
<reference evidence="8" key="2">
    <citation type="journal article" date="2024" name="Nature">
        <title>Anoxygenic phototroph of the Chloroflexota uses a type I reaction centre.</title>
        <authorList>
            <person name="Tsuji J.M."/>
            <person name="Shaw N.A."/>
            <person name="Nagashima S."/>
            <person name="Venkiteswaran J.J."/>
            <person name="Schiff S.L."/>
            <person name="Watanabe T."/>
            <person name="Fukui M."/>
            <person name="Hanada S."/>
            <person name="Tank M."/>
            <person name="Neufeld J.D."/>
        </authorList>
    </citation>
    <scope>NUCLEOTIDE SEQUENCE</scope>
    <source>
        <strain evidence="8">L227-S17</strain>
    </source>
</reference>
<dbReference type="Pfam" id="PF13442">
    <property type="entry name" value="Cytochrome_CBB3"/>
    <property type="match status" value="1"/>
</dbReference>
<keyword evidence="3 4" id="KW-0408">Iron</keyword>
<protein>
    <submittedName>
        <fullName evidence="7">Cytochrome c</fullName>
    </submittedName>
</protein>
<keyword evidence="5" id="KW-0812">Transmembrane</keyword>
<gene>
    <name evidence="7" type="ORF">HXX08_19565</name>
    <name evidence="8" type="ORF">OZ401_003595</name>
</gene>
<evidence type="ECO:0000313" key="8">
    <source>
        <dbReference type="EMBL" id="WJW68000.1"/>
    </source>
</evidence>
<keyword evidence="5" id="KW-0472">Membrane</keyword>
<keyword evidence="5" id="KW-1133">Transmembrane helix</keyword>
<dbReference type="EMBL" id="CP128400">
    <property type="protein sequence ID" value="WJW68000.1"/>
    <property type="molecule type" value="Genomic_DNA"/>
</dbReference>
<dbReference type="Proteomes" id="UP001431572">
    <property type="component" value="Chromosome 2"/>
</dbReference>